<evidence type="ECO:0000256" key="2">
    <source>
        <dbReference type="ARBA" id="ARBA00022454"/>
    </source>
</evidence>
<gene>
    <name evidence="9" type="ORF">NMOB1V02_LOCUS8862</name>
</gene>
<dbReference type="EMBL" id="OA884728">
    <property type="protein sequence ID" value="CAD7281211.1"/>
    <property type="molecule type" value="Genomic_DNA"/>
</dbReference>
<feature type="region of interest" description="Disordered" evidence="7">
    <location>
        <begin position="499"/>
        <end position="518"/>
    </location>
</feature>
<dbReference type="Pfam" id="PF12719">
    <property type="entry name" value="Cnd3"/>
    <property type="match status" value="1"/>
</dbReference>
<sequence>MQQKKRLEMERYGIERRMKKALDEMDTSQIAPLTEELTALKEKLSELAVQAAAEDAKTAAVVVPPSEETPEEEGEIPPAATVRGLEVIFEFLSRQKFSPIPPGLGHLIEKMVIPEIAVEDKCIRLAAVKCFIVLCPRSMDIAFKFLGVMFEIVRLDSDPVVAEKALIALFNALLRWGPALVNKQDLICSVVSASRLDSSNNTSLAGLPGKERIERKLTSLLDREEEELRIITADGLGKMMLDPRWRCSTVISDLFLANHVYHDSSSKVRQSIITFFKMYCFFVDDPETLVSAFMRALIILAQEIALLLQLRSLLLFARLYANRKELLTHLTDRTDTAVVLWMTFGRMIGWLCPPRDKFVAVRSLKASTAVVIQMKEWEQNKQFSRDLQRFMKRCEVVLSFAPKDMYPGESSISTENRTSTNNQDSMVAQISGFESEIDNDNETKENDQPAAGNLNSANERLVSVGAMSQFSSITSFDPMVCSTVRKPLLSINSEITESTVRDDDAVSDSVFDSSNHES</sequence>
<feature type="compositionally biased region" description="Low complexity" evidence="7">
    <location>
        <begin position="507"/>
        <end position="518"/>
    </location>
</feature>
<dbReference type="GO" id="GO:0000796">
    <property type="term" value="C:condensin complex"/>
    <property type="evidence" value="ECO:0007669"/>
    <property type="project" value="InterPro"/>
</dbReference>
<organism evidence="9">
    <name type="scientific">Notodromas monacha</name>
    <dbReference type="NCBI Taxonomy" id="399045"/>
    <lineage>
        <taxon>Eukaryota</taxon>
        <taxon>Metazoa</taxon>
        <taxon>Ecdysozoa</taxon>
        <taxon>Arthropoda</taxon>
        <taxon>Crustacea</taxon>
        <taxon>Oligostraca</taxon>
        <taxon>Ostracoda</taxon>
        <taxon>Podocopa</taxon>
        <taxon>Podocopida</taxon>
        <taxon>Cypridocopina</taxon>
        <taxon>Cypridoidea</taxon>
        <taxon>Cyprididae</taxon>
        <taxon>Notodromas</taxon>
    </lineage>
</organism>
<evidence type="ECO:0000313" key="10">
    <source>
        <dbReference type="Proteomes" id="UP000678499"/>
    </source>
</evidence>
<evidence type="ECO:0000256" key="4">
    <source>
        <dbReference type="ARBA" id="ARBA00022776"/>
    </source>
</evidence>
<keyword evidence="6" id="KW-0131">Cell cycle</keyword>
<evidence type="ECO:0000256" key="1">
    <source>
        <dbReference type="ARBA" id="ARBA00004286"/>
    </source>
</evidence>
<keyword evidence="5" id="KW-0226">DNA condensation</keyword>
<protein>
    <recommendedName>
        <fullName evidence="8">Nuclear condensin complex subunit 3 C-terminal domain-containing protein</fullName>
    </recommendedName>
</protein>
<evidence type="ECO:0000256" key="3">
    <source>
        <dbReference type="ARBA" id="ARBA00022618"/>
    </source>
</evidence>
<dbReference type="EMBL" id="CAJPEX010002691">
    <property type="protein sequence ID" value="CAG0921363.1"/>
    <property type="molecule type" value="Genomic_DNA"/>
</dbReference>
<dbReference type="GO" id="GO:0007076">
    <property type="term" value="P:mitotic chromosome condensation"/>
    <property type="evidence" value="ECO:0007669"/>
    <property type="project" value="InterPro"/>
</dbReference>
<accession>A0A7R9GG59</accession>
<dbReference type="GO" id="GO:0051301">
    <property type="term" value="P:cell division"/>
    <property type="evidence" value="ECO:0007669"/>
    <property type="project" value="UniProtKB-KW"/>
</dbReference>
<feature type="domain" description="Nuclear condensin complex subunit 3 C-terminal" evidence="8">
    <location>
        <begin position="84"/>
        <end position="300"/>
    </location>
</feature>
<comment type="subcellular location">
    <subcellularLocation>
        <location evidence="1">Chromosome</location>
    </subcellularLocation>
</comment>
<dbReference type="PANTHER" id="PTHR14418:SF5">
    <property type="entry name" value="CONDENSIN COMPLEX SUBUNIT 3"/>
    <property type="match status" value="1"/>
</dbReference>
<name>A0A7R9GG59_9CRUS</name>
<dbReference type="Proteomes" id="UP000678499">
    <property type="component" value="Unassembled WGS sequence"/>
</dbReference>
<dbReference type="AlphaFoldDB" id="A0A7R9GG59"/>
<keyword evidence="3" id="KW-0132">Cell division</keyword>
<evidence type="ECO:0000259" key="8">
    <source>
        <dbReference type="Pfam" id="PF12719"/>
    </source>
</evidence>
<evidence type="ECO:0000256" key="7">
    <source>
        <dbReference type="SAM" id="MobiDB-lite"/>
    </source>
</evidence>
<reference evidence="9" key="1">
    <citation type="submission" date="2020-11" db="EMBL/GenBank/DDBJ databases">
        <authorList>
            <person name="Tran Van P."/>
        </authorList>
    </citation>
    <scope>NUCLEOTIDE SEQUENCE</scope>
</reference>
<dbReference type="GO" id="GO:0000793">
    <property type="term" value="C:condensed chromosome"/>
    <property type="evidence" value="ECO:0007669"/>
    <property type="project" value="TreeGrafter"/>
</dbReference>
<evidence type="ECO:0000256" key="5">
    <source>
        <dbReference type="ARBA" id="ARBA00023067"/>
    </source>
</evidence>
<keyword evidence="4" id="KW-0498">Mitosis</keyword>
<proteinExistence type="predicted"/>
<dbReference type="InterPro" id="IPR016024">
    <property type="entry name" value="ARM-type_fold"/>
</dbReference>
<keyword evidence="2" id="KW-0158">Chromosome</keyword>
<evidence type="ECO:0000256" key="6">
    <source>
        <dbReference type="ARBA" id="ARBA00023306"/>
    </source>
</evidence>
<dbReference type="InterPro" id="IPR025977">
    <property type="entry name" value="Cnd3_C"/>
</dbReference>
<dbReference type="InterPro" id="IPR027165">
    <property type="entry name" value="CND3"/>
</dbReference>
<dbReference type="PANTHER" id="PTHR14418">
    <property type="entry name" value="CONDENSIN COMPLEX SUBUNIT 3-RELATED"/>
    <property type="match status" value="1"/>
</dbReference>
<dbReference type="SUPFAM" id="SSF48371">
    <property type="entry name" value="ARM repeat"/>
    <property type="match status" value="1"/>
</dbReference>
<evidence type="ECO:0000313" key="9">
    <source>
        <dbReference type="EMBL" id="CAD7281211.1"/>
    </source>
</evidence>
<keyword evidence="10" id="KW-1185">Reference proteome</keyword>